<keyword evidence="3" id="KW-0560">Oxidoreductase</keyword>
<keyword evidence="5" id="KW-0812">Transmembrane</keyword>
<keyword evidence="5" id="KW-1133">Transmembrane helix</keyword>
<dbReference type="InParanoid" id="B8C7A7"/>
<proteinExistence type="inferred from homology"/>
<keyword evidence="7" id="KW-1185">Reference proteome</keyword>
<keyword evidence="5" id="KW-0472">Membrane</keyword>
<keyword evidence="2" id="KW-0125">Carotenoid biosynthesis</keyword>
<dbReference type="STRING" id="35128.B8C7A7"/>
<dbReference type="GeneID" id="7449852"/>
<dbReference type="EMBL" id="CM000644">
    <property type="protein sequence ID" value="EED90945.1"/>
    <property type="molecule type" value="Genomic_DNA"/>
</dbReference>
<feature type="transmembrane region" description="Helical" evidence="5">
    <location>
        <begin position="43"/>
        <end position="59"/>
    </location>
</feature>
<reference evidence="6 7" key="2">
    <citation type="journal article" date="2008" name="Nature">
        <title>The Phaeodactylum genome reveals the evolutionary history of diatom genomes.</title>
        <authorList>
            <person name="Bowler C."/>
            <person name="Allen A.E."/>
            <person name="Badger J.H."/>
            <person name="Grimwood J."/>
            <person name="Jabbari K."/>
            <person name="Kuo A."/>
            <person name="Maheswari U."/>
            <person name="Martens C."/>
            <person name="Maumus F."/>
            <person name="Otillar R.P."/>
            <person name="Rayko E."/>
            <person name="Salamov A."/>
            <person name="Vandepoele K."/>
            <person name="Beszteri B."/>
            <person name="Gruber A."/>
            <person name="Heijde M."/>
            <person name="Katinka M."/>
            <person name="Mock T."/>
            <person name="Valentin K."/>
            <person name="Verret F."/>
            <person name="Berges J.A."/>
            <person name="Brownlee C."/>
            <person name="Cadoret J.P."/>
            <person name="Chiovitti A."/>
            <person name="Choi C.J."/>
            <person name="Coesel S."/>
            <person name="De Martino A."/>
            <person name="Detter J.C."/>
            <person name="Durkin C."/>
            <person name="Falciatore A."/>
            <person name="Fournet J."/>
            <person name="Haruta M."/>
            <person name="Huysman M.J."/>
            <person name="Jenkins B.D."/>
            <person name="Jiroutova K."/>
            <person name="Jorgensen R.E."/>
            <person name="Joubert Y."/>
            <person name="Kaplan A."/>
            <person name="Kroger N."/>
            <person name="Kroth P.G."/>
            <person name="La Roche J."/>
            <person name="Lindquist E."/>
            <person name="Lommer M."/>
            <person name="Martin-Jezequel V."/>
            <person name="Lopez P.J."/>
            <person name="Lucas S."/>
            <person name="Mangogna M."/>
            <person name="McGinnis K."/>
            <person name="Medlin L.K."/>
            <person name="Montsant A."/>
            <person name="Oudot-Le Secq M.P."/>
            <person name="Napoli C."/>
            <person name="Obornik M."/>
            <person name="Parker M.S."/>
            <person name="Petit J.L."/>
            <person name="Porcel B.M."/>
            <person name="Poulsen N."/>
            <person name="Robison M."/>
            <person name="Rychlewski L."/>
            <person name="Rynearson T.A."/>
            <person name="Schmutz J."/>
            <person name="Shapiro H."/>
            <person name="Siaut M."/>
            <person name="Stanley M."/>
            <person name="Sussman M.R."/>
            <person name="Taylor A.R."/>
            <person name="Vardi A."/>
            <person name="von Dassow P."/>
            <person name="Vyverman W."/>
            <person name="Willis A."/>
            <person name="Wyrwicz L.S."/>
            <person name="Rokhsar D.S."/>
            <person name="Weissenbach J."/>
            <person name="Armbrust E.V."/>
            <person name="Green B.R."/>
            <person name="Van de Peer Y."/>
            <person name="Grigoriev I.V."/>
        </authorList>
    </citation>
    <scope>NUCLEOTIDE SEQUENCE [LARGE SCALE GENOMIC DNA]</scope>
    <source>
        <strain evidence="6 7">CCMP1335</strain>
    </source>
</reference>
<dbReference type="PANTHER" id="PTHR31899:SF9">
    <property type="entry name" value="BETA-CAROTENE 3-HYDROXYLASE 1, CHLOROPLASTIC"/>
    <property type="match status" value="1"/>
</dbReference>
<dbReference type="HOGENOM" id="CLU_1840446_0_0_1"/>
<evidence type="ECO:0000256" key="1">
    <source>
        <dbReference type="ARBA" id="ARBA00009324"/>
    </source>
</evidence>
<evidence type="ECO:0000256" key="3">
    <source>
        <dbReference type="ARBA" id="ARBA00023002"/>
    </source>
</evidence>
<name>B8C7A7_THAPS</name>
<accession>B8C7A7</accession>
<evidence type="ECO:0000256" key="5">
    <source>
        <dbReference type="SAM" id="Phobius"/>
    </source>
</evidence>
<organism evidence="6 7">
    <name type="scientific">Thalassiosira pseudonana</name>
    <name type="common">Marine diatom</name>
    <name type="synonym">Cyclotella nana</name>
    <dbReference type="NCBI Taxonomy" id="35128"/>
    <lineage>
        <taxon>Eukaryota</taxon>
        <taxon>Sar</taxon>
        <taxon>Stramenopiles</taxon>
        <taxon>Ochrophyta</taxon>
        <taxon>Bacillariophyta</taxon>
        <taxon>Coscinodiscophyceae</taxon>
        <taxon>Thalassiosirophycidae</taxon>
        <taxon>Thalassiosirales</taxon>
        <taxon>Thalassiosiraceae</taxon>
        <taxon>Thalassiosira</taxon>
    </lineage>
</organism>
<dbReference type="PANTHER" id="PTHR31899">
    <property type="entry name" value="BETA-CAROTENE 3-HYDROXYLASE 1, CHLOROPLASTIC"/>
    <property type="match status" value="1"/>
</dbReference>
<gene>
    <name evidence="6" type="ORF">THAPSDRAFT_263437</name>
</gene>
<dbReference type="Proteomes" id="UP000001449">
    <property type="component" value="Chromosome 8"/>
</dbReference>
<dbReference type="EC" id="1.14.15.24" evidence="4"/>
<reference evidence="6 7" key="1">
    <citation type="journal article" date="2004" name="Science">
        <title>The genome of the diatom Thalassiosira pseudonana: ecology, evolution, and metabolism.</title>
        <authorList>
            <person name="Armbrust E.V."/>
            <person name="Berges J.A."/>
            <person name="Bowler C."/>
            <person name="Green B.R."/>
            <person name="Martinez D."/>
            <person name="Putnam N.H."/>
            <person name="Zhou S."/>
            <person name="Allen A.E."/>
            <person name="Apt K.E."/>
            <person name="Bechner M."/>
            <person name="Brzezinski M.A."/>
            <person name="Chaal B.K."/>
            <person name="Chiovitti A."/>
            <person name="Davis A.K."/>
            <person name="Demarest M.S."/>
            <person name="Detter J.C."/>
            <person name="Glavina T."/>
            <person name="Goodstein D."/>
            <person name="Hadi M.Z."/>
            <person name="Hellsten U."/>
            <person name="Hildebrand M."/>
            <person name="Jenkins B.D."/>
            <person name="Jurka J."/>
            <person name="Kapitonov V.V."/>
            <person name="Kroger N."/>
            <person name="Lau W.W."/>
            <person name="Lane T.W."/>
            <person name="Larimer F.W."/>
            <person name="Lippmeier J.C."/>
            <person name="Lucas S."/>
            <person name="Medina M."/>
            <person name="Montsant A."/>
            <person name="Obornik M."/>
            <person name="Parker M.S."/>
            <person name="Palenik B."/>
            <person name="Pazour G.J."/>
            <person name="Richardson P.M."/>
            <person name="Rynearson T.A."/>
            <person name="Saito M.A."/>
            <person name="Schwartz D.C."/>
            <person name="Thamatrakoln K."/>
            <person name="Valentin K."/>
            <person name="Vardi A."/>
            <person name="Wilkerson F.P."/>
            <person name="Rokhsar D.S."/>
        </authorList>
    </citation>
    <scope>NUCLEOTIDE SEQUENCE [LARGE SCALE GENOMIC DNA]</scope>
    <source>
        <strain evidence="6 7">CCMP1335</strain>
    </source>
</reference>
<feature type="non-terminal residue" evidence="6">
    <location>
        <position position="140"/>
    </location>
</feature>
<dbReference type="RefSeq" id="XP_002292094.1">
    <property type="nucleotide sequence ID" value="XM_002292058.1"/>
</dbReference>
<feature type="non-terminal residue" evidence="6">
    <location>
        <position position="1"/>
    </location>
</feature>
<comment type="similarity">
    <text evidence="1">Belongs to the sterol desaturase family.</text>
</comment>
<dbReference type="PaxDb" id="35128-Thaps263437"/>
<dbReference type="InterPro" id="IPR045019">
    <property type="entry name" value="BETA-OHASE-like"/>
</dbReference>
<protein>
    <recommendedName>
        <fullName evidence="4">beta-carotene 3-hydroxylase</fullName>
        <ecNumber evidence="4">1.14.15.24</ecNumber>
    </recommendedName>
</protein>
<dbReference type="GO" id="GO:0010291">
    <property type="term" value="F:beta-carotene 3-hydroxylase activity"/>
    <property type="evidence" value="ECO:0007669"/>
    <property type="project" value="UniProtKB-EC"/>
</dbReference>
<dbReference type="eggNOG" id="ENOG502QSIR">
    <property type="taxonomic scope" value="Eukaryota"/>
</dbReference>
<evidence type="ECO:0000256" key="4">
    <source>
        <dbReference type="ARBA" id="ARBA00026097"/>
    </source>
</evidence>
<dbReference type="AlphaFoldDB" id="B8C7A7"/>
<dbReference type="KEGG" id="tps:THAPSDRAFT_263437"/>
<sequence length="140" mass="15539">AIAMEYISRYSHCYLWHGKFLWWINGSHHHQYPAVGSTPLNDAFAVFFATIATLAMWIGSEPPSTLTKDCSIGIGLGVTLYGLSYFVGHDIVAHERLGKGVANALRRAFPYMEQCASVHIRNDSDPYGAPYGFWLGPSEV</sequence>
<evidence type="ECO:0000313" key="7">
    <source>
        <dbReference type="Proteomes" id="UP000001449"/>
    </source>
</evidence>
<dbReference type="GO" id="GO:0016117">
    <property type="term" value="P:carotenoid biosynthetic process"/>
    <property type="evidence" value="ECO:0007669"/>
    <property type="project" value="UniProtKB-KW"/>
</dbReference>
<evidence type="ECO:0000256" key="2">
    <source>
        <dbReference type="ARBA" id="ARBA00022746"/>
    </source>
</evidence>
<evidence type="ECO:0000313" key="6">
    <source>
        <dbReference type="EMBL" id="EED90945.1"/>
    </source>
</evidence>